<comment type="caution">
    <text evidence="2">The sequence shown here is derived from an EMBL/GenBank/DDBJ whole genome shotgun (WGS) entry which is preliminary data.</text>
</comment>
<dbReference type="PANTHER" id="PTHR10900">
    <property type="entry name" value="PERIOSTIN-RELATED"/>
    <property type="match status" value="1"/>
</dbReference>
<dbReference type="Proteomes" id="UP000722791">
    <property type="component" value="Unassembled WGS sequence"/>
</dbReference>
<dbReference type="InterPro" id="IPR036378">
    <property type="entry name" value="FAS1_dom_sf"/>
</dbReference>
<gene>
    <name evidence="2" type="ORF">Vretimale_4589</name>
</gene>
<name>A0A8J4DCD7_9CHLO</name>
<accession>A0A8J4DCD7</accession>
<evidence type="ECO:0000259" key="1">
    <source>
        <dbReference type="PROSITE" id="PS50213"/>
    </source>
</evidence>
<proteinExistence type="predicted"/>
<dbReference type="InterPro" id="IPR050904">
    <property type="entry name" value="Adhesion/Biosynth-related"/>
</dbReference>
<dbReference type="Gene3D" id="2.30.180.10">
    <property type="entry name" value="FAS1 domain"/>
    <property type="match status" value="2"/>
</dbReference>
<dbReference type="PROSITE" id="PS50213">
    <property type="entry name" value="FAS1"/>
    <property type="match status" value="1"/>
</dbReference>
<feature type="non-terminal residue" evidence="2">
    <location>
        <position position="321"/>
    </location>
</feature>
<dbReference type="PANTHER" id="PTHR10900:SF77">
    <property type="entry name" value="FI19380P1"/>
    <property type="match status" value="1"/>
</dbReference>
<dbReference type="SUPFAM" id="SSF82153">
    <property type="entry name" value="FAS1 domain"/>
    <property type="match status" value="1"/>
</dbReference>
<evidence type="ECO:0000313" key="3">
    <source>
        <dbReference type="Proteomes" id="UP000722791"/>
    </source>
</evidence>
<organism evidence="2 3">
    <name type="scientific">Volvox reticuliferus</name>
    <dbReference type="NCBI Taxonomy" id="1737510"/>
    <lineage>
        <taxon>Eukaryota</taxon>
        <taxon>Viridiplantae</taxon>
        <taxon>Chlorophyta</taxon>
        <taxon>core chlorophytes</taxon>
        <taxon>Chlorophyceae</taxon>
        <taxon>CS clade</taxon>
        <taxon>Chlamydomonadales</taxon>
        <taxon>Volvocaceae</taxon>
        <taxon>Volvox</taxon>
    </lineage>
</organism>
<reference evidence="2" key="1">
    <citation type="journal article" date="2021" name="Proc. Natl. Acad. Sci. U.S.A.">
        <title>Three genomes in the algal genus Volvox reveal the fate of a haploid sex-determining region after a transition to homothallism.</title>
        <authorList>
            <person name="Yamamoto K."/>
            <person name="Hamaji T."/>
            <person name="Kawai-Toyooka H."/>
            <person name="Matsuzaki R."/>
            <person name="Takahashi F."/>
            <person name="Nishimura Y."/>
            <person name="Kawachi M."/>
            <person name="Noguchi H."/>
            <person name="Minakuchi Y."/>
            <person name="Umen J.G."/>
            <person name="Toyoda A."/>
            <person name="Nozaki H."/>
        </authorList>
    </citation>
    <scope>NUCLEOTIDE SEQUENCE</scope>
    <source>
        <strain evidence="2">NIES-3785</strain>
    </source>
</reference>
<dbReference type="Pfam" id="PF02469">
    <property type="entry name" value="Fasciclin"/>
    <property type="match status" value="1"/>
</dbReference>
<dbReference type="GO" id="GO:0005615">
    <property type="term" value="C:extracellular space"/>
    <property type="evidence" value="ECO:0007669"/>
    <property type="project" value="TreeGrafter"/>
</dbReference>
<evidence type="ECO:0000313" key="2">
    <source>
        <dbReference type="EMBL" id="GIL99422.1"/>
    </source>
</evidence>
<feature type="domain" description="FAS1" evidence="1">
    <location>
        <begin position="158"/>
        <end position="301"/>
    </location>
</feature>
<sequence length="321" mass="34612">PLGHCPMPWYCRCMLAATRTRHHMHGSAFTQLAADNGVTLNALMVEPLKLRHLLLYHLLPGPVPPELLVVTPALSTYWAGENIYVTQPFQGVVVGESGTEARISKAMRVCGSYLYVVSHVLLPGPSLEALPPFIDYTKPTLNLAPVTTTTSPKRCNPDGTILDVLRSNPDLSYTLSAIDTSRLTPLFNNASAEMTLLAPNDDAWWEAALRMNLASPEEILGQTMANLRALVWAHVIPANLPPTKLRSQLYASSGGPAAGSISFIISPGDITVQTPTTDAHVVVMGLGDACSAAVYVVSRLLVPQQLPDVLKVLPAPTEKRK</sequence>
<dbReference type="InterPro" id="IPR000782">
    <property type="entry name" value="FAS1_domain"/>
</dbReference>
<dbReference type="AlphaFoldDB" id="A0A8J4DCD7"/>
<dbReference type="EMBL" id="BNCQ01000006">
    <property type="protein sequence ID" value="GIL99422.1"/>
    <property type="molecule type" value="Genomic_DNA"/>
</dbReference>
<protein>
    <recommendedName>
        <fullName evidence="1">FAS1 domain-containing protein</fullName>
    </recommendedName>
</protein>